<keyword evidence="1" id="KW-0067">ATP-binding</keyword>
<keyword evidence="1" id="KW-0347">Helicase</keyword>
<name>A0A7S6WQ58_9SPIR</name>
<dbReference type="Proteomes" id="UP000593915">
    <property type="component" value="Chromosome"/>
</dbReference>
<dbReference type="EMBL" id="CP061839">
    <property type="protein sequence ID" value="QOW61227.1"/>
    <property type="molecule type" value="Genomic_DNA"/>
</dbReference>
<proteinExistence type="predicted"/>
<keyword evidence="1" id="KW-0547">Nucleotide-binding</keyword>
<dbReference type="GO" id="GO:0004386">
    <property type="term" value="F:helicase activity"/>
    <property type="evidence" value="ECO:0007669"/>
    <property type="project" value="UniProtKB-KW"/>
</dbReference>
<organism evidence="1 2">
    <name type="scientific">Treponema pedis</name>
    <dbReference type="NCBI Taxonomy" id="409322"/>
    <lineage>
        <taxon>Bacteria</taxon>
        <taxon>Pseudomonadati</taxon>
        <taxon>Spirochaetota</taxon>
        <taxon>Spirochaetia</taxon>
        <taxon>Spirochaetales</taxon>
        <taxon>Treponemataceae</taxon>
        <taxon>Treponema</taxon>
    </lineage>
</organism>
<reference evidence="1 2" key="1">
    <citation type="submission" date="2020-09" db="EMBL/GenBank/DDBJ databases">
        <title>Characterization of Treponema spp. from bovine digital dermatitis in Korea.</title>
        <authorList>
            <person name="Espiritu H.M."/>
            <person name="Cho Y.I."/>
            <person name="Mamuad L."/>
        </authorList>
    </citation>
    <scope>NUCLEOTIDE SEQUENCE [LARGE SCALE GENOMIC DNA]</scope>
    <source>
        <strain evidence="1 2">KS1</strain>
    </source>
</reference>
<dbReference type="AlphaFoldDB" id="A0A7S6WQ58"/>
<gene>
    <name evidence="1" type="ORF">IFE08_02175</name>
</gene>
<dbReference type="RefSeq" id="WP_194076694.1">
    <property type="nucleotide sequence ID" value="NZ_CP061839.1"/>
</dbReference>
<sequence>MNNEDIIVWRESMVKLPDANFFDLIQLYLGKIKTPFNKQKLVEQLSAFLRKTSVQELIIKTIDTSDILILTAIAELDGVTESCLADLFETKFTYPELHEKLLNAEERLLIYRNIKEISAERIYAISEWDYKINPVLKEILNPLLNKKVFILAEKKYKSEPQEINLSDTGLAAIYSFCFHNKTVLKNNGTLKKKYSEKLQKIFPWTANKDKGEEIIFTACENLGLLYFTEGEIILQKEKWQAFAKLNSVEKKIYFSIASIFKFKRYAMQIISQTLLEFLDSLGNDYLYSKNDLEVFFLLLCIKSFKGAVSDENTTEFKIKDKIKTLIDILIFYGILCTEENLIYRNPTLFPPETEPDKPLLINPSFEITILPNSNLTKLLEVCEFMEPVLIQTAGKFEITKNACLKFFEAGFSYSDLYDILNKITNRNIPQNITVSLSEWYANFTSLSVYSGFVVSVSKEKEKFFDYNTSIKKLIKKKLACGVYLLNIQDIKEFEKAVSSSGLDFIFYGDVQNKQASIRGLQKLDFNFEKNEFKFTEKTKWNDEQAKRCKEYNKRIDKLNAQLKEKKLPKEEEQVLKTYINRKAIILEEQIENTPIKFEKYEAAGLDFTGKQRVAETAISGNKLLEIHLNTENGMKKILCRAYEIIKTSSGADLTVYTEPDKEKMSISVAGIVKIKVIRTALLS</sequence>
<evidence type="ECO:0000313" key="1">
    <source>
        <dbReference type="EMBL" id="QOW61227.1"/>
    </source>
</evidence>
<evidence type="ECO:0000313" key="2">
    <source>
        <dbReference type="Proteomes" id="UP000593915"/>
    </source>
</evidence>
<protein>
    <submittedName>
        <fullName evidence="1">Helicase</fullName>
    </submittedName>
</protein>
<keyword evidence="1" id="KW-0378">Hydrolase</keyword>
<accession>A0A7S6WQ58</accession>